<accession>A0ABV8THN5</accession>
<dbReference type="EMBL" id="JBHSDP010000019">
    <property type="protein sequence ID" value="MFC4329927.1"/>
    <property type="molecule type" value="Genomic_DNA"/>
</dbReference>
<proteinExistence type="predicted"/>
<evidence type="ECO:0000313" key="2">
    <source>
        <dbReference type="EMBL" id="MFC4329927.1"/>
    </source>
</evidence>
<feature type="compositionally biased region" description="Basic residues" evidence="1">
    <location>
        <begin position="187"/>
        <end position="201"/>
    </location>
</feature>
<comment type="caution">
    <text evidence="2">The sequence shown here is derived from an EMBL/GenBank/DDBJ whole genome shotgun (WGS) entry which is preliminary data.</text>
</comment>
<gene>
    <name evidence="2" type="ORF">ACFPC0_19445</name>
</gene>
<evidence type="ECO:0000256" key="1">
    <source>
        <dbReference type="SAM" id="MobiDB-lite"/>
    </source>
</evidence>
<keyword evidence="3" id="KW-1185">Reference proteome</keyword>
<dbReference type="Proteomes" id="UP001595824">
    <property type="component" value="Unassembled WGS sequence"/>
</dbReference>
<feature type="region of interest" description="Disordered" evidence="1">
    <location>
        <begin position="173"/>
        <end position="201"/>
    </location>
</feature>
<dbReference type="RefSeq" id="WP_381740665.1">
    <property type="nucleotide sequence ID" value="NZ_JBHSDP010000019.1"/>
</dbReference>
<organism evidence="2 3">
    <name type="scientific">Streptomyces andamanensis</name>
    <dbReference type="NCBI Taxonomy" id="1565035"/>
    <lineage>
        <taxon>Bacteria</taxon>
        <taxon>Bacillati</taxon>
        <taxon>Actinomycetota</taxon>
        <taxon>Actinomycetes</taxon>
        <taxon>Kitasatosporales</taxon>
        <taxon>Streptomycetaceae</taxon>
        <taxon>Streptomyces</taxon>
    </lineage>
</organism>
<evidence type="ECO:0000313" key="3">
    <source>
        <dbReference type="Proteomes" id="UP001595824"/>
    </source>
</evidence>
<protein>
    <submittedName>
        <fullName evidence="2">Uncharacterized protein</fullName>
    </submittedName>
</protein>
<reference evidence="3" key="1">
    <citation type="journal article" date="2019" name="Int. J. Syst. Evol. Microbiol.">
        <title>The Global Catalogue of Microorganisms (GCM) 10K type strain sequencing project: providing services to taxonomists for standard genome sequencing and annotation.</title>
        <authorList>
            <consortium name="The Broad Institute Genomics Platform"/>
            <consortium name="The Broad Institute Genome Sequencing Center for Infectious Disease"/>
            <person name="Wu L."/>
            <person name="Ma J."/>
        </authorList>
    </citation>
    <scope>NUCLEOTIDE SEQUENCE [LARGE SCALE GENOMIC DNA]</scope>
    <source>
        <strain evidence="3">PCU 347</strain>
    </source>
</reference>
<name>A0ABV8THN5_9ACTN</name>
<sequence>MEETRKDILGSGTVLESKQYTGTYDHRYDSWDIPVELGIGIDAVDDGQATVRLVQHRAGGSDTISQVVSYINGRRMFHKVTVGEFLPAGSRTGYSAENYTLRLREADDAYRTLRAAFEAPDGRAGHYQDLLRLTTSERAGACPGDDRARPGRAPCGTQLVHLVPDRVRVRRRRVVPQGRLYPGTDHRRSRGPRGGRHRLHP</sequence>